<feature type="compositionally biased region" description="Gly residues" evidence="10">
    <location>
        <begin position="39"/>
        <end position="53"/>
    </location>
</feature>
<keyword evidence="13" id="KW-1185">Reference proteome</keyword>
<evidence type="ECO:0000256" key="6">
    <source>
        <dbReference type="ARBA" id="ARBA00023015"/>
    </source>
</evidence>
<dbReference type="PANTHER" id="PTHR26374:SF378">
    <property type="entry name" value="C2H2-TYPE ZINC FINGER FAMILY PROTEIN"/>
    <property type="match status" value="1"/>
</dbReference>
<dbReference type="SUPFAM" id="SSF57667">
    <property type="entry name" value="beta-beta-alpha zinc fingers"/>
    <property type="match status" value="1"/>
</dbReference>
<evidence type="ECO:0000256" key="2">
    <source>
        <dbReference type="ARBA" id="ARBA00022723"/>
    </source>
</evidence>
<comment type="subcellular location">
    <subcellularLocation>
        <location evidence="1">Nucleus</location>
    </subcellularLocation>
</comment>
<evidence type="ECO:0000256" key="9">
    <source>
        <dbReference type="PROSITE-ProRule" id="PRU00042"/>
    </source>
</evidence>
<evidence type="ECO:0000256" key="10">
    <source>
        <dbReference type="SAM" id="MobiDB-lite"/>
    </source>
</evidence>
<keyword evidence="2" id="KW-0479">Metal-binding</keyword>
<reference evidence="12 13" key="1">
    <citation type="submission" date="2021-09" db="EMBL/GenBank/DDBJ databases">
        <title>Genomic insights and catalytic innovation underlie evolution of tropane alkaloids biosynthesis.</title>
        <authorList>
            <person name="Wang Y.-J."/>
            <person name="Tian T."/>
            <person name="Huang J.-P."/>
            <person name="Huang S.-X."/>
        </authorList>
    </citation>
    <scope>NUCLEOTIDE SEQUENCE [LARGE SCALE GENOMIC DNA]</scope>
    <source>
        <strain evidence="12">KIB-2018</strain>
        <tissue evidence="12">Leaf</tissue>
    </source>
</reference>
<feature type="compositionally biased region" description="Polar residues" evidence="10">
    <location>
        <begin position="67"/>
        <end position="79"/>
    </location>
</feature>
<dbReference type="InterPro" id="IPR013087">
    <property type="entry name" value="Znf_C2H2_type"/>
</dbReference>
<sequence length="342" mass="37171">MEAPDEDVTTHIAKGKRTKRQRVQSPIPYAPTTNSSSGDAGGRGGGGGGGGSIVGDDDDDNDDGKNNIDSWSPPTSSNNVEEDEDMANCLILLAQGVCRESPKPDNVGVDVAVVDDNDTTGVYYNNHTNIVVNTNNKFSSRKFLEAATGSGKVGYYVYECKTCNRTFPSFQALGGHRASHKKPKTTFDEKKHLTVSSDEEDGNYKNISSLSLQLSNHNNSSIRGMNNNHINNNKAKIHECSICGAEFTSGQALGGHMRRHRSPMGNSSNTNLSLTPMAIECHEEPKKARTVISLDLDLNLPAPEDDKFSSFASKQQQHQQQKQPQDKTPLLFSSPALVDCHY</sequence>
<keyword evidence="4 9" id="KW-0863">Zinc-finger</keyword>
<feature type="compositionally biased region" description="Basic residues" evidence="10">
    <location>
        <begin position="13"/>
        <end position="22"/>
    </location>
</feature>
<evidence type="ECO:0000256" key="5">
    <source>
        <dbReference type="ARBA" id="ARBA00022833"/>
    </source>
</evidence>
<dbReference type="Pfam" id="PF13912">
    <property type="entry name" value="zf-C2H2_6"/>
    <property type="match status" value="2"/>
</dbReference>
<feature type="region of interest" description="Disordered" evidence="10">
    <location>
        <begin position="1"/>
        <end position="81"/>
    </location>
</feature>
<accession>A0AAV8SZ02</accession>
<evidence type="ECO:0000256" key="8">
    <source>
        <dbReference type="ARBA" id="ARBA00023242"/>
    </source>
</evidence>
<proteinExistence type="predicted"/>
<evidence type="ECO:0000256" key="4">
    <source>
        <dbReference type="ARBA" id="ARBA00022771"/>
    </source>
</evidence>
<evidence type="ECO:0000256" key="7">
    <source>
        <dbReference type="ARBA" id="ARBA00023163"/>
    </source>
</evidence>
<dbReference type="EMBL" id="JAIWQS010000007">
    <property type="protein sequence ID" value="KAJ8759149.1"/>
    <property type="molecule type" value="Genomic_DNA"/>
</dbReference>
<evidence type="ECO:0000259" key="11">
    <source>
        <dbReference type="PROSITE" id="PS50157"/>
    </source>
</evidence>
<organism evidence="12 13">
    <name type="scientific">Erythroxylum novogranatense</name>
    <dbReference type="NCBI Taxonomy" id="1862640"/>
    <lineage>
        <taxon>Eukaryota</taxon>
        <taxon>Viridiplantae</taxon>
        <taxon>Streptophyta</taxon>
        <taxon>Embryophyta</taxon>
        <taxon>Tracheophyta</taxon>
        <taxon>Spermatophyta</taxon>
        <taxon>Magnoliopsida</taxon>
        <taxon>eudicotyledons</taxon>
        <taxon>Gunneridae</taxon>
        <taxon>Pentapetalae</taxon>
        <taxon>rosids</taxon>
        <taxon>fabids</taxon>
        <taxon>Malpighiales</taxon>
        <taxon>Erythroxylaceae</taxon>
        <taxon>Erythroxylum</taxon>
    </lineage>
</organism>
<evidence type="ECO:0000313" key="12">
    <source>
        <dbReference type="EMBL" id="KAJ8759149.1"/>
    </source>
</evidence>
<dbReference type="PROSITE" id="PS00028">
    <property type="entry name" value="ZINC_FINGER_C2H2_1"/>
    <property type="match status" value="2"/>
</dbReference>
<dbReference type="AlphaFoldDB" id="A0AAV8SZ02"/>
<keyword evidence="3" id="KW-0677">Repeat</keyword>
<gene>
    <name evidence="12" type="ORF">K2173_004156</name>
</gene>
<feature type="domain" description="C2H2-type" evidence="11">
    <location>
        <begin position="238"/>
        <end position="265"/>
    </location>
</feature>
<evidence type="ECO:0000256" key="1">
    <source>
        <dbReference type="ARBA" id="ARBA00004123"/>
    </source>
</evidence>
<keyword evidence="6" id="KW-0805">Transcription regulation</keyword>
<evidence type="ECO:0000256" key="3">
    <source>
        <dbReference type="ARBA" id="ARBA00022737"/>
    </source>
</evidence>
<feature type="region of interest" description="Disordered" evidence="10">
    <location>
        <begin position="305"/>
        <end position="330"/>
    </location>
</feature>
<dbReference type="Proteomes" id="UP001159364">
    <property type="component" value="Linkage Group LG07"/>
</dbReference>
<name>A0AAV8SZ02_9ROSI</name>
<keyword evidence="8" id="KW-0539">Nucleus</keyword>
<dbReference type="Gene3D" id="3.30.160.60">
    <property type="entry name" value="Classic Zinc Finger"/>
    <property type="match status" value="1"/>
</dbReference>
<dbReference type="PANTHER" id="PTHR26374">
    <property type="entry name" value="ZINC FINGER PROTEIN ZAT5"/>
    <property type="match status" value="1"/>
</dbReference>
<keyword evidence="5" id="KW-0862">Zinc</keyword>
<keyword evidence="7" id="KW-0804">Transcription</keyword>
<comment type="caution">
    <text evidence="12">The sequence shown here is derived from an EMBL/GenBank/DDBJ whole genome shotgun (WGS) entry which is preliminary data.</text>
</comment>
<evidence type="ECO:0000313" key="13">
    <source>
        <dbReference type="Proteomes" id="UP001159364"/>
    </source>
</evidence>
<feature type="compositionally biased region" description="Low complexity" evidence="10">
    <location>
        <begin position="314"/>
        <end position="327"/>
    </location>
</feature>
<dbReference type="SMART" id="SM00355">
    <property type="entry name" value="ZnF_C2H2"/>
    <property type="match status" value="2"/>
</dbReference>
<dbReference type="GO" id="GO:0008270">
    <property type="term" value="F:zinc ion binding"/>
    <property type="evidence" value="ECO:0007669"/>
    <property type="project" value="UniProtKB-KW"/>
</dbReference>
<dbReference type="InterPro" id="IPR036236">
    <property type="entry name" value="Znf_C2H2_sf"/>
</dbReference>
<dbReference type="GO" id="GO:0005634">
    <property type="term" value="C:nucleus"/>
    <property type="evidence" value="ECO:0007669"/>
    <property type="project" value="UniProtKB-SubCell"/>
</dbReference>
<dbReference type="PROSITE" id="PS50157">
    <property type="entry name" value="ZINC_FINGER_C2H2_2"/>
    <property type="match status" value="2"/>
</dbReference>
<feature type="domain" description="C2H2-type" evidence="11">
    <location>
        <begin position="158"/>
        <end position="185"/>
    </location>
</feature>
<protein>
    <recommendedName>
        <fullName evidence="11">C2H2-type domain-containing protein</fullName>
    </recommendedName>
</protein>